<dbReference type="Proteomes" id="UP000799536">
    <property type="component" value="Unassembled WGS sequence"/>
</dbReference>
<gene>
    <name evidence="5" type="ORF">GQ43DRAFT_476603</name>
</gene>
<dbReference type="PANTHER" id="PTHR22904">
    <property type="entry name" value="TPR REPEAT CONTAINING PROTEIN"/>
    <property type="match status" value="1"/>
</dbReference>
<name>A0A9P4JBA7_9PLEO</name>
<dbReference type="SMART" id="SM00028">
    <property type="entry name" value="TPR"/>
    <property type="match status" value="3"/>
</dbReference>
<dbReference type="InterPro" id="IPR019734">
    <property type="entry name" value="TPR_rpt"/>
</dbReference>
<dbReference type="Gene3D" id="1.25.40.10">
    <property type="entry name" value="Tetratricopeptide repeat domain"/>
    <property type="match status" value="1"/>
</dbReference>
<organism evidence="5 6">
    <name type="scientific">Delitschia confertaspora ATCC 74209</name>
    <dbReference type="NCBI Taxonomy" id="1513339"/>
    <lineage>
        <taxon>Eukaryota</taxon>
        <taxon>Fungi</taxon>
        <taxon>Dikarya</taxon>
        <taxon>Ascomycota</taxon>
        <taxon>Pezizomycotina</taxon>
        <taxon>Dothideomycetes</taxon>
        <taxon>Pleosporomycetidae</taxon>
        <taxon>Pleosporales</taxon>
        <taxon>Delitschiaceae</taxon>
        <taxon>Delitschia</taxon>
    </lineage>
</organism>
<evidence type="ECO:0000256" key="2">
    <source>
        <dbReference type="ARBA" id="ARBA00022803"/>
    </source>
</evidence>
<dbReference type="Pfam" id="PF12937">
    <property type="entry name" value="F-box-like"/>
    <property type="match status" value="1"/>
</dbReference>
<reference evidence="5" key="1">
    <citation type="journal article" date="2020" name="Stud. Mycol.">
        <title>101 Dothideomycetes genomes: a test case for predicting lifestyles and emergence of pathogens.</title>
        <authorList>
            <person name="Haridas S."/>
            <person name="Albert R."/>
            <person name="Binder M."/>
            <person name="Bloem J."/>
            <person name="Labutti K."/>
            <person name="Salamov A."/>
            <person name="Andreopoulos B."/>
            <person name="Baker S."/>
            <person name="Barry K."/>
            <person name="Bills G."/>
            <person name="Bluhm B."/>
            <person name="Cannon C."/>
            <person name="Castanera R."/>
            <person name="Culley D."/>
            <person name="Daum C."/>
            <person name="Ezra D."/>
            <person name="Gonzalez J."/>
            <person name="Henrissat B."/>
            <person name="Kuo A."/>
            <person name="Liang C."/>
            <person name="Lipzen A."/>
            <person name="Lutzoni F."/>
            <person name="Magnuson J."/>
            <person name="Mondo S."/>
            <person name="Nolan M."/>
            <person name="Ohm R."/>
            <person name="Pangilinan J."/>
            <person name="Park H.-J."/>
            <person name="Ramirez L."/>
            <person name="Alfaro M."/>
            <person name="Sun H."/>
            <person name="Tritt A."/>
            <person name="Yoshinaga Y."/>
            <person name="Zwiers L.-H."/>
            <person name="Turgeon B."/>
            <person name="Goodwin S."/>
            <person name="Spatafora J."/>
            <person name="Crous P."/>
            <person name="Grigoriev I."/>
        </authorList>
    </citation>
    <scope>NUCLEOTIDE SEQUENCE</scope>
    <source>
        <strain evidence="5">ATCC 74209</strain>
    </source>
</reference>
<feature type="domain" description="F-box" evidence="4">
    <location>
        <begin position="133"/>
        <end position="180"/>
    </location>
</feature>
<dbReference type="InterPro" id="IPR011990">
    <property type="entry name" value="TPR-like_helical_dom_sf"/>
</dbReference>
<dbReference type="PROSITE" id="PS50005">
    <property type="entry name" value="TPR"/>
    <property type="match status" value="1"/>
</dbReference>
<dbReference type="PROSITE" id="PS50181">
    <property type="entry name" value="FBOX"/>
    <property type="match status" value="1"/>
</dbReference>
<feature type="repeat" description="TPR" evidence="3">
    <location>
        <begin position="7"/>
        <end position="40"/>
    </location>
</feature>
<dbReference type="InterPro" id="IPR032675">
    <property type="entry name" value="LRR_dom_sf"/>
</dbReference>
<dbReference type="SUPFAM" id="SSF48452">
    <property type="entry name" value="TPR-like"/>
    <property type="match status" value="1"/>
</dbReference>
<keyword evidence="1" id="KW-0677">Repeat</keyword>
<dbReference type="OrthoDB" id="629492at2759"/>
<dbReference type="InterPro" id="IPR036047">
    <property type="entry name" value="F-box-like_dom_sf"/>
</dbReference>
<dbReference type="InterPro" id="IPR001810">
    <property type="entry name" value="F-box_dom"/>
</dbReference>
<dbReference type="SUPFAM" id="SSF52047">
    <property type="entry name" value="RNI-like"/>
    <property type="match status" value="1"/>
</dbReference>
<proteinExistence type="predicted"/>
<evidence type="ECO:0000259" key="4">
    <source>
        <dbReference type="PROSITE" id="PS50181"/>
    </source>
</evidence>
<dbReference type="SMART" id="SM00256">
    <property type="entry name" value="FBOX"/>
    <property type="match status" value="1"/>
</dbReference>
<dbReference type="AlphaFoldDB" id="A0A9P4JBA7"/>
<dbReference type="EMBL" id="ML994471">
    <property type="protein sequence ID" value="KAF2196128.1"/>
    <property type="molecule type" value="Genomic_DNA"/>
</dbReference>
<keyword evidence="6" id="KW-1185">Reference proteome</keyword>
<dbReference type="SUPFAM" id="SSF81383">
    <property type="entry name" value="F-box domain"/>
    <property type="match status" value="1"/>
</dbReference>
<sequence>MARTLSANEYRELGKRFYKQKEYQKAIEAFTDGIESSDKTNIELLESRALIYAKLKDFNNALKDGRAMIKASLSSSRGYLRTGQILQMQEKWGPAVDLYRYALKRVSAEDEKLSLLQVELDKLTRQIAPPKAIDPFTVLPVELVQMVLSYMNFRDIVICRRVCKGWNNYLIRNPNLWTNMDLSLAKQSVSGRFIKNCMCWSKYKMTRATLHRFADPSVLRSLTTYCKDLTELEFITGPLISNSICEITSCAKNLQKFVYGAEVTLNIVSQVLHYRPGLVHAEFNNITSTAHSADWTVDMPGLKVLSLKAHKRFICNLRLSELFLRAPALENLTLKNLGDSTWDPVTPSYNRLPLTHLNLVNQEVFVFPPLPRTLTHLTLHPWYPVKIPKPENVNSALLSTPDEISGVTIWNATRCHLTNITHLYLHHISNLHPYFLDIILNKYVDDSSEADADLKEVSLQNCTALTSLSLANNILASTTDLISLLSIQRIATPALTELDLTGLPITDEDVEPFPTLLPSLTHLNLSKTEITGAGVKDLVDRLRKPGLRKLVLDYCYNISSQDVIWYARRKGIDVSFRVSEHGGIGGGKKVRYG</sequence>
<evidence type="ECO:0000256" key="3">
    <source>
        <dbReference type="PROSITE-ProRule" id="PRU00339"/>
    </source>
</evidence>
<dbReference type="PANTHER" id="PTHR22904:SF523">
    <property type="entry name" value="STRESS-INDUCED-PHOSPHOPROTEIN 1"/>
    <property type="match status" value="1"/>
</dbReference>
<dbReference type="Gene3D" id="3.80.10.10">
    <property type="entry name" value="Ribonuclease Inhibitor"/>
    <property type="match status" value="1"/>
</dbReference>
<evidence type="ECO:0000313" key="5">
    <source>
        <dbReference type="EMBL" id="KAF2196128.1"/>
    </source>
</evidence>
<evidence type="ECO:0000256" key="1">
    <source>
        <dbReference type="ARBA" id="ARBA00022737"/>
    </source>
</evidence>
<accession>A0A9P4JBA7</accession>
<comment type="caution">
    <text evidence="5">The sequence shown here is derived from an EMBL/GenBank/DDBJ whole genome shotgun (WGS) entry which is preliminary data.</text>
</comment>
<evidence type="ECO:0000313" key="6">
    <source>
        <dbReference type="Proteomes" id="UP000799536"/>
    </source>
</evidence>
<keyword evidence="2 3" id="KW-0802">TPR repeat</keyword>
<dbReference type="GO" id="GO:0051879">
    <property type="term" value="F:Hsp90 protein binding"/>
    <property type="evidence" value="ECO:0007669"/>
    <property type="project" value="TreeGrafter"/>
</dbReference>
<protein>
    <recommendedName>
        <fullName evidence="4">F-box domain-containing protein</fullName>
    </recommendedName>
</protein>
<dbReference type="Gene3D" id="1.20.1280.50">
    <property type="match status" value="1"/>
</dbReference>